<accession>A0A1H6CUX0</accession>
<dbReference type="Pfam" id="PF24352">
    <property type="entry name" value="DUF7512"/>
    <property type="match status" value="1"/>
</dbReference>
<evidence type="ECO:0000313" key="2">
    <source>
        <dbReference type="EMBL" id="SEG76206.1"/>
    </source>
</evidence>
<name>A0A1H6CUX0_9EURY</name>
<protein>
    <submittedName>
        <fullName evidence="2">Uncharacterized protein</fullName>
    </submittedName>
</protein>
<dbReference type="GeneID" id="54852510"/>
<evidence type="ECO:0000256" key="1">
    <source>
        <dbReference type="SAM" id="Phobius"/>
    </source>
</evidence>
<keyword evidence="3" id="KW-1185">Reference proteome</keyword>
<feature type="transmembrane region" description="Helical" evidence="1">
    <location>
        <begin position="18"/>
        <end position="39"/>
    </location>
</feature>
<proteinExistence type="predicted"/>
<dbReference type="EMBL" id="FNVN01000010">
    <property type="protein sequence ID" value="SEG76206.1"/>
    <property type="molecule type" value="Genomic_DNA"/>
</dbReference>
<gene>
    <name evidence="2" type="ORF">SAMN04488133_3715</name>
</gene>
<keyword evidence="1" id="KW-0812">Transmembrane</keyword>
<evidence type="ECO:0000313" key="3">
    <source>
        <dbReference type="Proteomes" id="UP000236740"/>
    </source>
</evidence>
<reference evidence="2 3" key="1">
    <citation type="submission" date="2016-10" db="EMBL/GenBank/DDBJ databases">
        <authorList>
            <person name="de Groot N.N."/>
        </authorList>
    </citation>
    <scope>NUCLEOTIDE SEQUENCE [LARGE SCALE GENOMIC DNA]</scope>
    <source>
        <strain evidence="2 3">CGMCC 1.10331</strain>
    </source>
</reference>
<organism evidence="2 3">
    <name type="scientific">Halobellus limi</name>
    <dbReference type="NCBI Taxonomy" id="699433"/>
    <lineage>
        <taxon>Archaea</taxon>
        <taxon>Methanobacteriati</taxon>
        <taxon>Methanobacteriota</taxon>
        <taxon>Stenosarchaea group</taxon>
        <taxon>Halobacteria</taxon>
        <taxon>Halobacteriales</taxon>
        <taxon>Haloferacaceae</taxon>
        <taxon>Halobellus</taxon>
    </lineage>
</organism>
<sequence>MADIGAVLGASGAGTTQALSLVGAVLVEAILLYVGYGALTNALEPTVRRLIGVESSE</sequence>
<dbReference type="Proteomes" id="UP000236740">
    <property type="component" value="Unassembled WGS sequence"/>
</dbReference>
<dbReference type="InterPro" id="IPR055934">
    <property type="entry name" value="DUF7512"/>
</dbReference>
<keyword evidence="1" id="KW-1133">Transmembrane helix</keyword>
<keyword evidence="1" id="KW-0472">Membrane</keyword>
<dbReference type="AlphaFoldDB" id="A0A1H6CUX0"/>
<dbReference type="OrthoDB" id="255777at2157"/>
<dbReference type="RefSeq" id="WP_170216874.1">
    <property type="nucleotide sequence ID" value="NZ_CP031312.1"/>
</dbReference>